<dbReference type="InterPro" id="IPR002878">
    <property type="entry name" value="ChsH2_C"/>
</dbReference>
<evidence type="ECO:0000259" key="2">
    <source>
        <dbReference type="Pfam" id="PF12172"/>
    </source>
</evidence>
<feature type="domain" description="ChsH2 rubredoxin-like zinc ribbon" evidence="2">
    <location>
        <begin position="23"/>
        <end position="58"/>
    </location>
</feature>
<evidence type="ECO:0008006" key="5">
    <source>
        <dbReference type="Google" id="ProtNLM"/>
    </source>
</evidence>
<dbReference type="Gene3D" id="6.10.30.10">
    <property type="match status" value="1"/>
</dbReference>
<dbReference type="AlphaFoldDB" id="A0A1H8VXP2"/>
<dbReference type="Pfam" id="PF01796">
    <property type="entry name" value="OB_ChsH2_C"/>
    <property type="match status" value="1"/>
</dbReference>
<dbReference type="PANTHER" id="PTHR34075">
    <property type="entry name" value="BLR3430 PROTEIN"/>
    <property type="match status" value="1"/>
</dbReference>
<name>A0A1H8VXP2_9ACTN</name>
<organism evidence="3 4">
    <name type="scientific">Trujillonella endophytica</name>
    <dbReference type="NCBI Taxonomy" id="673521"/>
    <lineage>
        <taxon>Bacteria</taxon>
        <taxon>Bacillati</taxon>
        <taxon>Actinomycetota</taxon>
        <taxon>Actinomycetes</taxon>
        <taxon>Geodermatophilales</taxon>
        <taxon>Geodermatophilaceae</taxon>
        <taxon>Trujillonella</taxon>
    </lineage>
</organism>
<keyword evidence="4" id="KW-1185">Reference proteome</keyword>
<dbReference type="InterPro" id="IPR022002">
    <property type="entry name" value="ChsH2_Znr"/>
</dbReference>
<dbReference type="InterPro" id="IPR052513">
    <property type="entry name" value="Thioester_dehydratase-like"/>
</dbReference>
<evidence type="ECO:0000259" key="1">
    <source>
        <dbReference type="Pfam" id="PF01796"/>
    </source>
</evidence>
<dbReference type="STRING" id="673521.SAMN05660991_03878"/>
<protein>
    <recommendedName>
        <fullName evidence="5">DUF35 domain-containing protein</fullName>
    </recommendedName>
</protein>
<proteinExistence type="predicted"/>
<dbReference type="PANTHER" id="PTHR34075:SF5">
    <property type="entry name" value="BLR3430 PROTEIN"/>
    <property type="match status" value="1"/>
</dbReference>
<accession>A0A1H8VXP2</accession>
<dbReference type="InterPro" id="IPR012340">
    <property type="entry name" value="NA-bd_OB-fold"/>
</dbReference>
<feature type="domain" description="ChsH2 C-terminal OB-fold" evidence="1">
    <location>
        <begin position="60"/>
        <end position="123"/>
    </location>
</feature>
<gene>
    <name evidence="3" type="ORF">SAMN05660991_03878</name>
</gene>
<evidence type="ECO:0000313" key="3">
    <source>
        <dbReference type="EMBL" id="SEP20115.1"/>
    </source>
</evidence>
<dbReference type="RefSeq" id="WP_091947455.1">
    <property type="nucleotide sequence ID" value="NZ_FOEE01000014.1"/>
</dbReference>
<dbReference type="PROSITE" id="PS51257">
    <property type="entry name" value="PROKAR_LIPOPROTEIN"/>
    <property type="match status" value="1"/>
</dbReference>
<dbReference type="EMBL" id="FOEE01000014">
    <property type="protein sequence ID" value="SEP20115.1"/>
    <property type="molecule type" value="Genomic_DNA"/>
</dbReference>
<evidence type="ECO:0000313" key="4">
    <source>
        <dbReference type="Proteomes" id="UP000198960"/>
    </source>
</evidence>
<dbReference type="Proteomes" id="UP000198960">
    <property type="component" value="Unassembled WGS sequence"/>
</dbReference>
<sequence length="144" mass="15298">MTLHPQRHALPHAPPGGVSAPFWAGCAAGELRFQRCRSCAAVQFPPAEHCRECLAADLVWAVSSGRGTVYSWTVVHRPATPAFEVPYAPAIVDVAEGFQLLTNLVDVAPEEIAAGMPVAVRFVAVPGDLTLPYFAPAPSEETPP</sequence>
<dbReference type="OrthoDB" id="7470921at2"/>
<dbReference type="Pfam" id="PF12172">
    <property type="entry name" value="zf-ChsH2"/>
    <property type="match status" value="1"/>
</dbReference>
<dbReference type="SUPFAM" id="SSF50249">
    <property type="entry name" value="Nucleic acid-binding proteins"/>
    <property type="match status" value="1"/>
</dbReference>
<reference evidence="4" key="1">
    <citation type="submission" date="2016-10" db="EMBL/GenBank/DDBJ databases">
        <authorList>
            <person name="Varghese N."/>
            <person name="Submissions S."/>
        </authorList>
    </citation>
    <scope>NUCLEOTIDE SEQUENCE [LARGE SCALE GENOMIC DNA]</scope>
    <source>
        <strain evidence="4">DSM 45413</strain>
    </source>
</reference>